<dbReference type="Gramene" id="TraesRN7A0100124500.1">
    <property type="protein sequence ID" value="TraesRN7A0100124500.1"/>
    <property type="gene ID" value="TraesRN7A0100124500"/>
</dbReference>
<dbReference type="Gramene" id="TraesCLE_scaffold_051164_01G000200.1">
    <property type="protein sequence ID" value="TraesCLE_scaffold_051164_01G000200.1"/>
    <property type="gene ID" value="TraesCLE_scaffold_051164_01G000200"/>
</dbReference>
<feature type="compositionally biased region" description="Low complexity" evidence="1">
    <location>
        <begin position="18"/>
        <end position="34"/>
    </location>
</feature>
<dbReference type="Gramene" id="TraesROB_scaffold_029668_01G000200.1">
    <property type="protein sequence ID" value="TraesROB_scaffold_029668_01G000200.1"/>
    <property type="gene ID" value="TraesROB_scaffold_029668_01G000200"/>
</dbReference>
<reference evidence="2" key="2">
    <citation type="submission" date="2018-10" db="UniProtKB">
        <authorList>
            <consortium name="EnsemblPlants"/>
        </authorList>
    </citation>
    <scope>IDENTIFICATION</scope>
</reference>
<evidence type="ECO:0000313" key="2">
    <source>
        <dbReference type="EnsemblPlants" id="TraesCS7A02G066000.1.cds1"/>
    </source>
</evidence>
<evidence type="ECO:0000313" key="3">
    <source>
        <dbReference type="Proteomes" id="UP000019116"/>
    </source>
</evidence>
<dbReference type="OMA" id="WPRRTRW"/>
<protein>
    <submittedName>
        <fullName evidence="2">Uncharacterized protein</fullName>
    </submittedName>
</protein>
<dbReference type="Gramene" id="TraesJUL7A03G03856090.1">
    <property type="protein sequence ID" value="TraesJUL7A03G03856090.1.CDS1"/>
    <property type="gene ID" value="TraesJUL7A03G03856090"/>
</dbReference>
<name>A0A3B6R831_WHEAT</name>
<dbReference type="Proteomes" id="UP000019116">
    <property type="component" value="Chromosome 7A"/>
</dbReference>
<dbReference type="PaxDb" id="4565-Traes_7AS_9EA45F185.1"/>
<dbReference type="EnsemblPlants" id="TraesCS7A02G066000.1">
    <property type="protein sequence ID" value="TraesCS7A02G066000.1.cds1"/>
    <property type="gene ID" value="TraesCS7A02G066000"/>
</dbReference>
<dbReference type="Gramene" id="TraesCS7A03G0148300.1">
    <property type="protein sequence ID" value="TraesCS7A03G0148300.1.CDS1"/>
    <property type="gene ID" value="TraesCS7A03G0148300"/>
</dbReference>
<keyword evidence="3" id="KW-1185">Reference proteome</keyword>
<organism evidence="2">
    <name type="scientific">Triticum aestivum</name>
    <name type="common">Wheat</name>
    <dbReference type="NCBI Taxonomy" id="4565"/>
    <lineage>
        <taxon>Eukaryota</taxon>
        <taxon>Viridiplantae</taxon>
        <taxon>Streptophyta</taxon>
        <taxon>Embryophyta</taxon>
        <taxon>Tracheophyta</taxon>
        <taxon>Spermatophyta</taxon>
        <taxon>Magnoliopsida</taxon>
        <taxon>Liliopsida</taxon>
        <taxon>Poales</taxon>
        <taxon>Poaceae</taxon>
        <taxon>BOP clade</taxon>
        <taxon>Pooideae</taxon>
        <taxon>Triticodae</taxon>
        <taxon>Triticeae</taxon>
        <taxon>Triticinae</taxon>
        <taxon>Triticum</taxon>
    </lineage>
</organism>
<dbReference type="Gramene" id="TraesSYM7A03G03769680.1">
    <property type="protein sequence ID" value="TraesSYM7A03G03769680.1.CDS1"/>
    <property type="gene ID" value="TraesSYM7A03G03769680"/>
</dbReference>
<dbReference type="AlphaFoldDB" id="A0A3B6R831"/>
<sequence>MGAVAGRGRASAPGMTQRPAAPGGPASSRGAPSRHANVADSSATTARARGIASSISTRRFSHTRRGVGRWTRSSWPRRTRWRRRTAEKEEHTYAHARWRSAEAFNSASRTDWLAIPRFKPVRSMFSCY</sequence>
<dbReference type="Gramene" id="TraesARI7A03G03787750.1">
    <property type="protein sequence ID" value="TraesARI7A03G03787750.1.CDS1"/>
    <property type="gene ID" value="TraesARI7A03G03787750"/>
</dbReference>
<accession>A0A3B6R831</accession>
<dbReference type="Gramene" id="TraesCS7A02G066000.1">
    <property type="protein sequence ID" value="TraesCS7A02G066000.1.cds1"/>
    <property type="gene ID" value="TraesCS7A02G066000"/>
</dbReference>
<proteinExistence type="predicted"/>
<dbReference type="Gramene" id="TraesNOR7A03G03862320.1">
    <property type="protein sequence ID" value="TraesNOR7A03G03862320.1.CDS1"/>
    <property type="gene ID" value="TraesNOR7A03G03862320"/>
</dbReference>
<dbReference type="Gramene" id="TraesLAC7A03G03772230.1">
    <property type="protein sequence ID" value="TraesLAC7A03G03772230.1.CDS1"/>
    <property type="gene ID" value="TraesLAC7A03G03772230"/>
</dbReference>
<dbReference type="Gramene" id="TraesWEE_scaffold_042508_01G000200.1">
    <property type="protein sequence ID" value="TraesWEE_scaffold_042508_01G000200.1"/>
    <property type="gene ID" value="TraesWEE_scaffold_042508_01G000200"/>
</dbReference>
<dbReference type="Gramene" id="TraesSTA7A03G03815220.1">
    <property type="protein sequence ID" value="TraesSTA7A03G03815220.1.CDS1"/>
    <property type="gene ID" value="TraesSTA7A03G03815220"/>
</dbReference>
<feature type="region of interest" description="Disordered" evidence="1">
    <location>
        <begin position="1"/>
        <end position="69"/>
    </location>
</feature>
<reference evidence="2" key="1">
    <citation type="submission" date="2018-08" db="EMBL/GenBank/DDBJ databases">
        <authorList>
            <person name="Rossello M."/>
        </authorList>
    </citation>
    <scope>NUCLEOTIDE SEQUENCE [LARGE SCALE GENOMIC DNA]</scope>
    <source>
        <strain evidence="2">cv. Chinese Spring</strain>
    </source>
</reference>
<evidence type="ECO:0000256" key="1">
    <source>
        <dbReference type="SAM" id="MobiDB-lite"/>
    </source>
</evidence>